<evidence type="ECO:0000313" key="6">
    <source>
        <dbReference type="Proteomes" id="UP000006591"/>
    </source>
</evidence>
<feature type="region of interest" description="SAW" evidence="3">
    <location>
        <begin position="406"/>
        <end position="481"/>
    </location>
</feature>
<organism evidence="5">
    <name type="scientific">Oryza nivara</name>
    <name type="common">Indian wild rice</name>
    <name type="synonym">Oryza sativa f. spontanea</name>
    <dbReference type="NCBI Taxonomy" id="4536"/>
    <lineage>
        <taxon>Eukaryota</taxon>
        <taxon>Viridiplantae</taxon>
        <taxon>Streptophyta</taxon>
        <taxon>Embryophyta</taxon>
        <taxon>Tracheophyta</taxon>
        <taxon>Spermatophyta</taxon>
        <taxon>Magnoliopsida</taxon>
        <taxon>Liliopsida</taxon>
        <taxon>Poales</taxon>
        <taxon>Poaceae</taxon>
        <taxon>BOP clade</taxon>
        <taxon>Oryzoideae</taxon>
        <taxon>Oryzeae</taxon>
        <taxon>Oryzinae</taxon>
        <taxon>Oryza</taxon>
    </lineage>
</organism>
<evidence type="ECO:0000256" key="3">
    <source>
        <dbReference type="PROSITE-ProRule" id="PRU01191"/>
    </source>
</evidence>
<keyword evidence="6" id="KW-1185">Reference proteome</keyword>
<dbReference type="AlphaFoldDB" id="A0A0E0IY62"/>
<dbReference type="STRING" id="4536.A0A0E0IY62"/>
<feature type="region of interest" description="SAW" evidence="3">
    <location>
        <begin position="817"/>
        <end position="892"/>
    </location>
</feature>
<feature type="region of interest" description="Leucine repeat II (LRII)" evidence="3">
    <location>
        <begin position="191"/>
        <end position="223"/>
    </location>
</feature>
<evidence type="ECO:0000256" key="1">
    <source>
        <dbReference type="ARBA" id="ARBA00023015"/>
    </source>
</evidence>
<protein>
    <submittedName>
        <fullName evidence="5">Uncharacterized protein</fullName>
    </submittedName>
</protein>
<reference evidence="5" key="2">
    <citation type="submission" date="2018-04" db="EMBL/GenBank/DDBJ databases">
        <title>OnivRS2 (Oryza nivara Reference Sequence Version 2).</title>
        <authorList>
            <person name="Zhang J."/>
            <person name="Kudrna D."/>
            <person name="Lee S."/>
            <person name="Talag J."/>
            <person name="Rajasekar S."/>
            <person name="Welchert J."/>
            <person name="Hsing Y.-I."/>
            <person name="Wing R.A."/>
        </authorList>
    </citation>
    <scope>NUCLEOTIDE SEQUENCE [LARGE SCALE GENOMIC DNA]</scope>
    <source>
        <strain evidence="5">SL10</strain>
    </source>
</reference>
<sequence length="1235" mass="136113">MFSGTDASSPELSLCSPYGPWTQGRSPTEELGLALLECAAHVETGPMEKATRCLARATGLAAAAAAGDGPRKRLAVAMVDCLARRLLRPVQAITDALIDPSVYLDRRSVRAARRGFFELSPFPKVAFVVGNRAIVEAVENESLVHVVGMSGPFTQPCQWIQLLHELRRRPEGPPRVVRLTVVHDDGELLAKMEELVSDEAEELGMEFQFHGVVGQLEDLDFSNLRNVLEIKSGEALVVSCTLQLHRLLAADDDAMYSSRSAHLNQMASIAQLQHMAVNSCPSSSGGGSVQYKDDDPYRSPATPLTFVSPPVSTPHFQTPAALASFLSAVRALSPKILVVAEQDADHNGVSFRKRFCEALHHYAAVFDSLDDAAAATTSAASHLWSPDERAQVERVVVGEEIKGVLLRDGAHRREWHDRLRQWAARMEMAGFTGVPLSYAAIRKGNDMVRRCGLRRCENKECGGCLLLCWSSRPLYSISAWRPAASRGSGSGSERSDPHTDPPCRVGRSAAAPAMSASLHRPALASLLQIGAGGCGVLGVFAPGPRFPCRGYHPCRSSSTLGSASLTPRRWHISPPGLRIRDVLVVHIVDLSCSAAHPWQWLKLLDDFHGRPGGAPELYLTVLHDDNDFLADMQSLLSKKAESLGVSFHFISVIGRLETLDFSNLRSTFQIKFGVAVAISCALQMHRLLLVDDNLSSTSIAQLQKMANFTQPKQMASSVCSPASTLNYLQTPSPRTPKLLARLLSAIQALKPNIMLIMEQDADHNTLLFRDRFNEVLNYYAALFDCFHAVAAANPGRTDERLRVERMILREEIKNILVCEGVHRHERHERLDQWAMHMEESGFHNVQLSFSAIREGKENLLSFGLKNCQNKEDRGCFLLCWGYTNLYSISAWRQNRGSSSGSREHILHPNFPLWVLCSAYVWQLKVQADNLRLCCTDRGMFQDDMLSSATSSPASSVYSPSPSPSNGSWVQELSHDQQSVRLIGLLYQCAAEVSAGSFDRANLCLEHITQLASLDAPHALQRLAAVFADALARKLLNLIPGLSRALLSSANSADAHLVPVARRHMFDVLPFLKLAFLSAVRSLSPKIMVMTEQEANHNGGAFQERFDEALNYYASLFDCLQRSAAAAAERARVERVLLGEEIRGVVACEGAERVERHERARQWAARMEAAGMERVGLSYSGAMEARKLLQSCGWAGPYEVRHDAGGHGFFFCWHKRPLYAVTAWRPAASRRGYTRP</sequence>
<dbReference type="PANTHER" id="PTHR31636">
    <property type="entry name" value="OSJNBA0084A10.13 PROTEIN-RELATED"/>
    <property type="match status" value="1"/>
</dbReference>
<dbReference type="Proteomes" id="UP000006591">
    <property type="component" value="Chromosome 11"/>
</dbReference>
<dbReference type="Pfam" id="PF03514">
    <property type="entry name" value="GRAS"/>
    <property type="match status" value="3"/>
</dbReference>
<dbReference type="eggNOG" id="ENOG502QPNC">
    <property type="taxonomic scope" value="Eukaryota"/>
</dbReference>
<evidence type="ECO:0000313" key="5">
    <source>
        <dbReference type="EnsemblPlants" id="ONIVA11G02940.1"/>
    </source>
</evidence>
<keyword evidence="1" id="KW-0805">Transcription regulation</keyword>
<dbReference type="EnsemblPlants" id="ONIVA11G02940.1">
    <property type="protein sequence ID" value="ONIVA11G02940.1"/>
    <property type="gene ID" value="ONIVA11G02940"/>
</dbReference>
<feature type="short sequence motif" description="LXXLL motif" evidence="3">
    <location>
        <begin position="244"/>
        <end position="248"/>
    </location>
</feature>
<evidence type="ECO:0000256" key="4">
    <source>
        <dbReference type="SAM" id="MobiDB-lite"/>
    </source>
</evidence>
<comment type="similarity">
    <text evidence="3">Belongs to the GRAS family.</text>
</comment>
<dbReference type="InterPro" id="IPR005202">
    <property type="entry name" value="TF_GRAS"/>
</dbReference>
<accession>A0A0E0IY62</accession>
<name>A0A0E0IY62_ORYNI</name>
<comment type="caution">
    <text evidence="3">Lacks conserved residue(s) required for the propagation of feature annotation.</text>
</comment>
<dbReference type="PROSITE" id="PS50985">
    <property type="entry name" value="GRAS"/>
    <property type="match status" value="3"/>
</dbReference>
<evidence type="ECO:0000256" key="2">
    <source>
        <dbReference type="ARBA" id="ARBA00023163"/>
    </source>
</evidence>
<dbReference type="Gramene" id="ONIVA11G02940.1">
    <property type="protein sequence ID" value="ONIVA11G02940.1"/>
    <property type="gene ID" value="ONIVA11G02940"/>
</dbReference>
<proteinExistence type="inferred from homology"/>
<feature type="region of interest" description="SAW" evidence="3">
    <location>
        <begin position="1146"/>
        <end position="1224"/>
    </location>
</feature>
<keyword evidence="2" id="KW-0804">Transcription</keyword>
<dbReference type="HOGENOM" id="CLU_267309_0_0_1"/>
<feature type="region of interest" description="Disordered" evidence="4">
    <location>
        <begin position="485"/>
        <end position="506"/>
    </location>
</feature>
<reference evidence="5" key="1">
    <citation type="submission" date="2015-04" db="UniProtKB">
        <authorList>
            <consortium name="EnsemblPlants"/>
        </authorList>
    </citation>
    <scope>IDENTIFICATION</scope>
    <source>
        <strain evidence="5">SL10</strain>
    </source>
</reference>